<dbReference type="Proteomes" id="UP001050808">
    <property type="component" value="Unassembled WGS sequence"/>
</dbReference>
<feature type="chain" id="PRO_5047164346" evidence="1">
    <location>
        <begin position="33"/>
        <end position="464"/>
    </location>
</feature>
<keyword evidence="4" id="KW-1185">Reference proteome</keyword>
<dbReference type="Pfam" id="PF03572">
    <property type="entry name" value="Peptidase_S41"/>
    <property type="match status" value="1"/>
</dbReference>
<name>A0ABQ3QTM6_9ACTN</name>
<evidence type="ECO:0000256" key="1">
    <source>
        <dbReference type="SAM" id="SignalP"/>
    </source>
</evidence>
<dbReference type="Pfam" id="PF14684">
    <property type="entry name" value="Tricorn_C1"/>
    <property type="match status" value="1"/>
</dbReference>
<keyword evidence="1" id="KW-0732">Signal</keyword>
<protein>
    <submittedName>
        <fullName evidence="3">Peptidase</fullName>
    </submittedName>
</protein>
<evidence type="ECO:0000259" key="2">
    <source>
        <dbReference type="SMART" id="SM00245"/>
    </source>
</evidence>
<reference evidence="3" key="1">
    <citation type="submission" date="2024-05" db="EMBL/GenBank/DDBJ databases">
        <title>Whole genome shotgun sequence of Streptomyces violascens NBRC 12920.</title>
        <authorList>
            <person name="Komaki H."/>
            <person name="Tamura T."/>
        </authorList>
    </citation>
    <scope>NUCLEOTIDE SEQUENCE</scope>
    <source>
        <strain evidence="3">NBRC 12920</strain>
    </source>
</reference>
<dbReference type="PANTHER" id="PTHR11261">
    <property type="entry name" value="INTERPHOTORECEPTOR RETINOID-BINDING PROTEIN"/>
    <property type="match status" value="1"/>
</dbReference>
<feature type="domain" description="Tail specific protease" evidence="2">
    <location>
        <begin position="230"/>
        <end position="440"/>
    </location>
</feature>
<dbReference type="SMART" id="SM00245">
    <property type="entry name" value="TSPc"/>
    <property type="match status" value="1"/>
</dbReference>
<sequence>MRTGSSPTRAVTAVIALALASGAVLGASPVEAAQQPALDGFWRMDGYGTVLSFQQGTLDEYQITGVSCLKGESAHRSGPTTFETRGGKTVFRVRPGTTHDHAALHIDGSVGDRGLRRIAALPDACRHTADRGPVATFDTFWQTFEENYPFFAAKHIDWHALRDEYRPRVHPGMSDDQLFAVFRDMVAPLYDGHVVVSDGGHRFFGQGRPDTVVPGPGLDTKIKAYIQHRDLGTERTLQEYASGRISYADLPGGQGYLRISAFSGLAGPGATYAADRAELDKALDGIFTCRRTAHLRGLILDLRINGGGSDDLGLRVAERLTDRPYFAYAKRVRNDPADPSRHTTPQPVYVRPSPAPRYTGPVAVLTGGSTFSAGETFTQALMDRPGSTVRVGRPTQGLFSDALERTLPNGWTFSLPNEEFLTRAGKTFDGKGIPPRYDEPVFTQEEFDKQRDSAFDRAVALMST</sequence>
<dbReference type="Gene3D" id="3.30.750.44">
    <property type="match status" value="1"/>
</dbReference>
<dbReference type="Gene3D" id="3.90.226.10">
    <property type="entry name" value="2-enoyl-CoA Hydratase, Chain A, domain 1"/>
    <property type="match status" value="1"/>
</dbReference>
<organism evidence="3 4">
    <name type="scientific">Streptomyces violascens</name>
    <dbReference type="NCBI Taxonomy" id="67381"/>
    <lineage>
        <taxon>Bacteria</taxon>
        <taxon>Bacillati</taxon>
        <taxon>Actinomycetota</taxon>
        <taxon>Actinomycetes</taxon>
        <taxon>Kitasatosporales</taxon>
        <taxon>Streptomycetaceae</taxon>
        <taxon>Streptomyces</taxon>
    </lineage>
</organism>
<dbReference type="RefSeq" id="WP_226599379.1">
    <property type="nucleotide sequence ID" value="NZ_BNDY01000017.1"/>
</dbReference>
<proteinExistence type="predicted"/>
<dbReference type="SUPFAM" id="SSF52096">
    <property type="entry name" value="ClpP/crotonase"/>
    <property type="match status" value="1"/>
</dbReference>
<dbReference type="EMBL" id="BNDY01000017">
    <property type="protein sequence ID" value="GHI40649.1"/>
    <property type="molecule type" value="Genomic_DNA"/>
</dbReference>
<feature type="signal peptide" evidence="1">
    <location>
        <begin position="1"/>
        <end position="32"/>
    </location>
</feature>
<comment type="caution">
    <text evidence="3">The sequence shown here is derived from an EMBL/GenBank/DDBJ whole genome shotgun (WGS) entry which is preliminary data.</text>
</comment>
<accession>A0ABQ3QTM6</accession>
<dbReference type="PANTHER" id="PTHR11261:SF3">
    <property type="entry name" value="RETINOL-BINDING PROTEIN 3"/>
    <property type="match status" value="1"/>
</dbReference>
<dbReference type="CDD" id="cd07563">
    <property type="entry name" value="Peptidase_S41_IRBP"/>
    <property type="match status" value="1"/>
</dbReference>
<dbReference type="InterPro" id="IPR005151">
    <property type="entry name" value="Tail-specific_protease"/>
</dbReference>
<dbReference type="InterPro" id="IPR028204">
    <property type="entry name" value="Tricorn_C1"/>
</dbReference>
<gene>
    <name evidence="3" type="ORF">Sviol_50570</name>
</gene>
<evidence type="ECO:0000313" key="3">
    <source>
        <dbReference type="EMBL" id="GHI40649.1"/>
    </source>
</evidence>
<dbReference type="InterPro" id="IPR029045">
    <property type="entry name" value="ClpP/crotonase-like_dom_sf"/>
</dbReference>
<evidence type="ECO:0000313" key="4">
    <source>
        <dbReference type="Proteomes" id="UP001050808"/>
    </source>
</evidence>